<dbReference type="Proteomes" id="UP001174694">
    <property type="component" value="Unassembled WGS sequence"/>
</dbReference>
<dbReference type="SUPFAM" id="SSF51197">
    <property type="entry name" value="Clavaminate synthase-like"/>
    <property type="match status" value="1"/>
</dbReference>
<gene>
    <name evidence="8" type="ORF">NKR23_g5851</name>
</gene>
<dbReference type="Gene3D" id="2.60.120.330">
    <property type="entry name" value="B-lactam Antibiotic, Isopenicillin N Synthase, Chain"/>
    <property type="match status" value="1"/>
</dbReference>
<name>A0AA38RSU0_9PEZI</name>
<keyword evidence="9" id="KW-1185">Reference proteome</keyword>
<evidence type="ECO:0000259" key="7">
    <source>
        <dbReference type="PROSITE" id="PS51471"/>
    </source>
</evidence>
<dbReference type="InterPro" id="IPR027443">
    <property type="entry name" value="IPNS-like_sf"/>
</dbReference>
<evidence type="ECO:0000313" key="9">
    <source>
        <dbReference type="Proteomes" id="UP001174694"/>
    </source>
</evidence>
<feature type="domain" description="Fe2OG dioxygenase" evidence="7">
    <location>
        <begin position="182"/>
        <end position="296"/>
    </location>
</feature>
<feature type="compositionally biased region" description="Basic and acidic residues" evidence="6">
    <location>
        <begin position="112"/>
        <end position="130"/>
    </location>
</feature>
<organism evidence="8 9">
    <name type="scientific">Pleurostoma richardsiae</name>
    <dbReference type="NCBI Taxonomy" id="41990"/>
    <lineage>
        <taxon>Eukaryota</taxon>
        <taxon>Fungi</taxon>
        <taxon>Dikarya</taxon>
        <taxon>Ascomycota</taxon>
        <taxon>Pezizomycotina</taxon>
        <taxon>Sordariomycetes</taxon>
        <taxon>Sordariomycetidae</taxon>
        <taxon>Calosphaeriales</taxon>
        <taxon>Pleurostomataceae</taxon>
        <taxon>Pleurostoma</taxon>
    </lineage>
</organism>
<evidence type="ECO:0000256" key="5">
    <source>
        <dbReference type="RuleBase" id="RU003682"/>
    </source>
</evidence>
<keyword evidence="3 5" id="KW-0560">Oxidoreductase</keyword>
<evidence type="ECO:0000256" key="4">
    <source>
        <dbReference type="ARBA" id="ARBA00023004"/>
    </source>
</evidence>
<evidence type="ECO:0000256" key="1">
    <source>
        <dbReference type="ARBA" id="ARBA00008056"/>
    </source>
</evidence>
<dbReference type="EMBL" id="JANBVO010000016">
    <property type="protein sequence ID" value="KAJ9144723.1"/>
    <property type="molecule type" value="Genomic_DNA"/>
</dbReference>
<proteinExistence type="inferred from homology"/>
<feature type="region of interest" description="Disordered" evidence="6">
    <location>
        <begin position="110"/>
        <end position="130"/>
    </location>
</feature>
<dbReference type="InterPro" id="IPR026992">
    <property type="entry name" value="DIOX_N"/>
</dbReference>
<dbReference type="PANTHER" id="PTHR10209">
    <property type="entry name" value="OXIDOREDUCTASE, 2OG-FE II OXYGENASE FAMILY PROTEIN"/>
    <property type="match status" value="1"/>
</dbReference>
<reference evidence="8" key="1">
    <citation type="submission" date="2022-07" db="EMBL/GenBank/DDBJ databases">
        <title>Fungi with potential for degradation of polypropylene.</title>
        <authorList>
            <person name="Gostincar C."/>
        </authorList>
    </citation>
    <scope>NUCLEOTIDE SEQUENCE</scope>
    <source>
        <strain evidence="8">EXF-13308</strain>
    </source>
</reference>
<dbReference type="GO" id="GO:0044283">
    <property type="term" value="P:small molecule biosynthetic process"/>
    <property type="evidence" value="ECO:0007669"/>
    <property type="project" value="UniProtKB-ARBA"/>
</dbReference>
<keyword evidence="4 5" id="KW-0408">Iron</keyword>
<dbReference type="Pfam" id="PF03171">
    <property type="entry name" value="2OG-FeII_Oxy"/>
    <property type="match status" value="1"/>
</dbReference>
<accession>A0AA38RSU0</accession>
<evidence type="ECO:0000256" key="6">
    <source>
        <dbReference type="SAM" id="MobiDB-lite"/>
    </source>
</evidence>
<dbReference type="PANTHER" id="PTHR10209:SF804">
    <property type="entry name" value="FE2OG DIOXYGENASE DOMAIN-CONTAINING PROTEIN"/>
    <property type="match status" value="1"/>
</dbReference>
<sequence>MDNRKKFVVPLIDFSKYLHGTPAERAACVQQIMDGFTTSGFLMLQNSGVDPGELDSVYSWSQRFFALPMDEKEKKLNTDFAANRGYSRLSSEKTTNASDPDDIAALRTQAPDLKESLEMGSEPGERYPEKPYDNPWPEALPAFKPAMTSFFRTCDELHHVVMGAIAEGLGLPADFFRPFAKKGDHVLRLLHYPAMEPELLNSDSTVRAGSHTDYGTITLLFTDDSGGLQIQYPDGEFYEIDPVPGAIVINAGDILQIWSNDTIKSTHHRVMPPSKPKMTFDGKVKPRYSIAFFAHPDHDLILDTIRTCFDPVSRPKKYQPLNPGDWMIKRLTATY</sequence>
<dbReference type="GO" id="GO:0046872">
    <property type="term" value="F:metal ion binding"/>
    <property type="evidence" value="ECO:0007669"/>
    <property type="project" value="UniProtKB-KW"/>
</dbReference>
<keyword evidence="2 5" id="KW-0479">Metal-binding</keyword>
<dbReference type="AlphaFoldDB" id="A0AA38RSU0"/>
<comment type="similarity">
    <text evidence="1 5">Belongs to the iron/ascorbate-dependent oxidoreductase family.</text>
</comment>
<comment type="caution">
    <text evidence="8">The sequence shown here is derived from an EMBL/GenBank/DDBJ whole genome shotgun (WGS) entry which is preliminary data.</text>
</comment>
<dbReference type="PROSITE" id="PS51471">
    <property type="entry name" value="FE2OG_OXY"/>
    <property type="match status" value="1"/>
</dbReference>
<evidence type="ECO:0000256" key="2">
    <source>
        <dbReference type="ARBA" id="ARBA00022723"/>
    </source>
</evidence>
<dbReference type="InterPro" id="IPR044861">
    <property type="entry name" value="IPNS-like_FE2OG_OXY"/>
</dbReference>
<evidence type="ECO:0000256" key="3">
    <source>
        <dbReference type="ARBA" id="ARBA00023002"/>
    </source>
</evidence>
<dbReference type="InterPro" id="IPR005123">
    <property type="entry name" value="Oxoglu/Fe-dep_dioxygenase_dom"/>
</dbReference>
<protein>
    <submittedName>
        <fullName evidence="8">Clavaminate synthase-like protein</fullName>
    </submittedName>
</protein>
<evidence type="ECO:0000313" key="8">
    <source>
        <dbReference type="EMBL" id="KAJ9144723.1"/>
    </source>
</evidence>
<dbReference type="GO" id="GO:0016491">
    <property type="term" value="F:oxidoreductase activity"/>
    <property type="evidence" value="ECO:0007669"/>
    <property type="project" value="UniProtKB-KW"/>
</dbReference>
<dbReference type="Pfam" id="PF14226">
    <property type="entry name" value="DIOX_N"/>
    <property type="match status" value="1"/>
</dbReference>